<evidence type="ECO:0000259" key="1">
    <source>
        <dbReference type="Pfam" id="PF13490"/>
    </source>
</evidence>
<dbReference type="InterPro" id="IPR024020">
    <property type="entry name" value="Anit_sigma_mycothiol_RsrA"/>
</dbReference>
<proteinExistence type="predicted"/>
<dbReference type="EMBL" id="CP035810">
    <property type="protein sequence ID" value="QIN28685.1"/>
    <property type="molecule type" value="Genomic_DNA"/>
</dbReference>
<reference evidence="2 7" key="3">
    <citation type="submission" date="2020-05" db="EMBL/GenBank/DDBJ databases">
        <title>MicrobeNet Type strains.</title>
        <authorList>
            <person name="Nicholson A.C."/>
        </authorList>
    </citation>
    <scope>NUCLEOTIDE SEQUENCE [LARGE SCALE GENOMIC DNA]</scope>
    <source>
        <strain evidence="2 7">CCUG 46604</strain>
    </source>
</reference>
<evidence type="ECO:0000313" key="3">
    <source>
        <dbReference type="EMBL" id="PMB99007.1"/>
    </source>
</evidence>
<evidence type="ECO:0000313" key="6">
    <source>
        <dbReference type="Proteomes" id="UP000501518"/>
    </source>
</evidence>
<evidence type="ECO:0000313" key="7">
    <source>
        <dbReference type="Proteomes" id="UP000549517"/>
    </source>
</evidence>
<dbReference type="EMBL" id="JABEMC010000003">
    <property type="protein sequence ID" value="NNG78887.1"/>
    <property type="molecule type" value="Genomic_DNA"/>
</dbReference>
<dbReference type="EMBL" id="PNFZ01000001">
    <property type="protein sequence ID" value="PMB99007.1"/>
    <property type="molecule type" value="Genomic_DNA"/>
</dbReference>
<evidence type="ECO:0000313" key="2">
    <source>
        <dbReference type="EMBL" id="NNG78887.1"/>
    </source>
</evidence>
<protein>
    <submittedName>
        <fullName evidence="3">Mycothiol system anti-sigma-R factor</fullName>
    </submittedName>
</protein>
<reference evidence="3 5" key="1">
    <citation type="submission" date="2017-09" db="EMBL/GenBank/DDBJ databases">
        <title>Bacterial strain isolated from the female urinary microbiota.</title>
        <authorList>
            <person name="Thomas-White K."/>
            <person name="Kumar N."/>
            <person name="Forster S."/>
            <person name="Putonti C."/>
            <person name="Lawley T."/>
            <person name="Wolfe A.J."/>
        </authorList>
    </citation>
    <scope>NUCLEOTIDE SEQUENCE [LARGE SCALE GENOMIC DNA]</scope>
    <source>
        <strain evidence="3 5">UMB0680</strain>
    </source>
</reference>
<dbReference type="NCBIfam" id="TIGR03988">
    <property type="entry name" value="antisig_RsrA"/>
    <property type="match status" value="1"/>
</dbReference>
<sequence>MSEEPISHTGCCDEQNRQNSLMRIYNYLDGELTRDEIDVIKDHLANCSQCQDDYTIEALLKELVRRSCCQDQAPAGLAERIRARIVVERRTYVRRTFG</sequence>
<evidence type="ECO:0000313" key="4">
    <source>
        <dbReference type="EMBL" id="QIN28685.1"/>
    </source>
</evidence>
<gene>
    <name evidence="3" type="primary">rsrA</name>
    <name evidence="3" type="ORF">CJ198_00165</name>
    <name evidence="4" type="ORF">EW640_04905</name>
    <name evidence="2" type="ORF">HLA91_05775</name>
</gene>
<name>A0A2N6PK03_9MICO</name>
<dbReference type="Proteomes" id="UP000549517">
    <property type="component" value="Unassembled WGS sequence"/>
</dbReference>
<dbReference type="OrthoDB" id="3267840at2"/>
<dbReference type="InterPro" id="IPR027383">
    <property type="entry name" value="Znf_put"/>
</dbReference>
<dbReference type="AlphaFoldDB" id="A0A2N6PK03"/>
<dbReference type="Proteomes" id="UP000501518">
    <property type="component" value="Chromosome"/>
</dbReference>
<evidence type="ECO:0000313" key="5">
    <source>
        <dbReference type="Proteomes" id="UP000235703"/>
    </source>
</evidence>
<feature type="domain" description="Putative zinc-finger" evidence="1">
    <location>
        <begin position="23"/>
        <end position="51"/>
    </location>
</feature>
<dbReference type="Pfam" id="PF13490">
    <property type="entry name" value="zf-HC2"/>
    <property type="match status" value="1"/>
</dbReference>
<accession>A0A2N6PK03</accession>
<reference evidence="4 6" key="2">
    <citation type="submission" date="2019-02" db="EMBL/GenBank/DDBJ databases">
        <title>Complete Genome Sequence and Methylome Analysis of Brevibacterium luteolum NEB1784.</title>
        <authorList>
            <person name="Fomenkov A."/>
            <person name="Roberts R.J."/>
        </authorList>
    </citation>
    <scope>NUCLEOTIDE SEQUENCE [LARGE SCALE GENOMIC DNA]</scope>
    <source>
        <strain evidence="4 6">NEB1784</strain>
    </source>
</reference>
<dbReference type="Proteomes" id="UP000235703">
    <property type="component" value="Unassembled WGS sequence"/>
</dbReference>
<dbReference type="RefSeq" id="WP_102159654.1">
    <property type="nucleotide sequence ID" value="NZ_BAAAKH010000001.1"/>
</dbReference>
<keyword evidence="5" id="KW-1185">Reference proteome</keyword>
<organism evidence="3 5">
    <name type="scientific">Brevibacterium luteolum</name>
    <dbReference type="NCBI Taxonomy" id="199591"/>
    <lineage>
        <taxon>Bacteria</taxon>
        <taxon>Bacillati</taxon>
        <taxon>Actinomycetota</taxon>
        <taxon>Actinomycetes</taxon>
        <taxon>Micrococcales</taxon>
        <taxon>Brevibacteriaceae</taxon>
        <taxon>Brevibacterium</taxon>
    </lineage>
</organism>
<dbReference type="KEGG" id="blut:EW640_04905"/>